<organism evidence="13 14">
    <name type="scientific">Nannocystis exedens</name>
    <dbReference type="NCBI Taxonomy" id="54"/>
    <lineage>
        <taxon>Bacteria</taxon>
        <taxon>Pseudomonadati</taxon>
        <taxon>Myxococcota</taxon>
        <taxon>Polyangia</taxon>
        <taxon>Nannocystales</taxon>
        <taxon>Nannocystaceae</taxon>
        <taxon>Nannocystis</taxon>
    </lineage>
</organism>
<evidence type="ECO:0000256" key="11">
    <source>
        <dbReference type="HAMAP-Rule" id="MF_00179"/>
    </source>
</evidence>
<evidence type="ECO:0000256" key="10">
    <source>
        <dbReference type="ARBA" id="ARBA00049295"/>
    </source>
</evidence>
<dbReference type="GO" id="GO:0003935">
    <property type="term" value="F:GTP cyclohydrolase II activity"/>
    <property type="evidence" value="ECO:0007669"/>
    <property type="project" value="UniProtKB-UniRule"/>
</dbReference>
<evidence type="ECO:0000256" key="5">
    <source>
        <dbReference type="ARBA" id="ARBA00022741"/>
    </source>
</evidence>
<dbReference type="FunFam" id="3.40.50.10990:FF:000001">
    <property type="entry name" value="Riboflavin biosynthesis protein RibBA"/>
    <property type="match status" value="1"/>
</dbReference>
<feature type="binding site" evidence="11">
    <location>
        <position position="147"/>
    </location>
    <ligand>
        <name>GTP</name>
        <dbReference type="ChEBI" id="CHEBI:37565"/>
    </ligand>
</feature>
<feature type="binding site" evidence="11">
    <location>
        <position position="187"/>
    </location>
    <ligand>
        <name>GTP</name>
        <dbReference type="ChEBI" id="CHEBI:37565"/>
    </ligand>
</feature>
<evidence type="ECO:0000256" key="8">
    <source>
        <dbReference type="ARBA" id="ARBA00023134"/>
    </source>
</evidence>
<evidence type="ECO:0000256" key="7">
    <source>
        <dbReference type="ARBA" id="ARBA00022833"/>
    </source>
</evidence>
<keyword evidence="7 11" id="KW-0862">Zinc</keyword>
<name>A0A1I2IFD1_9BACT</name>
<sequence length="227" mass="25271">MTEDVDSSVRVMDIGQRMPMANNLQIRPLRAGRGAQVFSQARLPSRHGELQIVSFIDDAGRTLDDVAIVRGDVRGRAEVPTRLHSECLTGDVFGSYRCDCRDQLELALQRIARGEAGIILYLRQEGRGIGIAQKVRAYHLQERGLDTVEANLHMGFDDDLRDYSVAAAMLRALEVGSVVLHTNNLRKVAGLQQGGVDVVCREPLIAEVREQNRRYLATKRDKSGHLL</sequence>
<keyword evidence="4 11" id="KW-0479">Metal-binding</keyword>
<comment type="cofactor">
    <cofactor evidence="11">
        <name>Zn(2+)</name>
        <dbReference type="ChEBI" id="CHEBI:29105"/>
    </cofactor>
    <text evidence="11">Binds 1 zinc ion per subunit.</text>
</comment>
<dbReference type="UniPathway" id="UPA00275">
    <property type="reaction ID" value="UER00400"/>
</dbReference>
<keyword evidence="6 11" id="KW-0378">Hydrolase</keyword>
<accession>A0A1I2IFD1</accession>
<dbReference type="HAMAP" id="MF_00179">
    <property type="entry name" value="RibA"/>
    <property type="match status" value="1"/>
</dbReference>
<evidence type="ECO:0000313" key="13">
    <source>
        <dbReference type="EMBL" id="SFF40934.1"/>
    </source>
</evidence>
<dbReference type="GO" id="GO:0008270">
    <property type="term" value="F:zinc ion binding"/>
    <property type="evidence" value="ECO:0007669"/>
    <property type="project" value="UniProtKB-UniRule"/>
</dbReference>
<evidence type="ECO:0000256" key="4">
    <source>
        <dbReference type="ARBA" id="ARBA00022723"/>
    </source>
</evidence>
<feature type="binding site" evidence="11">
    <location>
        <position position="100"/>
    </location>
    <ligand>
        <name>Zn(2+)</name>
        <dbReference type="ChEBI" id="CHEBI:29105"/>
        <note>catalytic</note>
    </ligand>
</feature>
<dbReference type="InterPro" id="IPR036144">
    <property type="entry name" value="RibA-like_sf"/>
</dbReference>
<feature type="binding site" evidence="11">
    <location>
        <begin position="125"/>
        <end position="127"/>
    </location>
    <ligand>
        <name>GTP</name>
        <dbReference type="ChEBI" id="CHEBI:37565"/>
    </ligand>
</feature>
<dbReference type="NCBIfam" id="TIGR00505">
    <property type="entry name" value="ribA"/>
    <property type="match status" value="1"/>
</dbReference>
<dbReference type="Gene3D" id="3.40.50.10990">
    <property type="entry name" value="GTP cyclohydrolase II"/>
    <property type="match status" value="1"/>
</dbReference>
<evidence type="ECO:0000256" key="9">
    <source>
        <dbReference type="ARBA" id="ARBA00043932"/>
    </source>
</evidence>
<evidence type="ECO:0000259" key="12">
    <source>
        <dbReference type="Pfam" id="PF00925"/>
    </source>
</evidence>
<gene>
    <name evidence="11" type="primary">ribA</name>
    <name evidence="13" type="ORF">SAMN02745121_08673</name>
</gene>
<dbReference type="GO" id="GO:0005829">
    <property type="term" value="C:cytosol"/>
    <property type="evidence" value="ECO:0007669"/>
    <property type="project" value="TreeGrafter"/>
</dbReference>
<feature type="binding site" evidence="11">
    <location>
        <position position="103"/>
    </location>
    <ligand>
        <name>GTP</name>
        <dbReference type="ChEBI" id="CHEBI:37565"/>
    </ligand>
</feature>
<proteinExistence type="inferred from homology"/>
<feature type="binding site" evidence="11">
    <location>
        <position position="98"/>
    </location>
    <ligand>
        <name>Zn(2+)</name>
        <dbReference type="ChEBI" id="CHEBI:29105"/>
        <note>catalytic</note>
    </ligand>
</feature>
<dbReference type="NCBIfam" id="NF001591">
    <property type="entry name" value="PRK00393.1"/>
    <property type="match status" value="1"/>
</dbReference>
<dbReference type="Pfam" id="PF00925">
    <property type="entry name" value="GTP_cyclohydro2"/>
    <property type="match status" value="1"/>
</dbReference>
<dbReference type="AlphaFoldDB" id="A0A1I2IFD1"/>
<dbReference type="CDD" id="cd00641">
    <property type="entry name" value="GTP_cyclohydro2"/>
    <property type="match status" value="1"/>
</dbReference>
<feature type="active site" description="Proton acceptor" evidence="11">
    <location>
        <position position="159"/>
    </location>
</feature>
<feature type="binding site" evidence="11">
    <location>
        <position position="182"/>
    </location>
    <ligand>
        <name>GTP</name>
        <dbReference type="ChEBI" id="CHEBI:37565"/>
    </ligand>
</feature>
<evidence type="ECO:0000256" key="1">
    <source>
        <dbReference type="ARBA" id="ARBA00004853"/>
    </source>
</evidence>
<evidence type="ECO:0000256" key="2">
    <source>
        <dbReference type="ARBA" id="ARBA00005520"/>
    </source>
</evidence>
<keyword evidence="3 11" id="KW-0686">Riboflavin biosynthesis</keyword>
<comment type="pathway">
    <text evidence="1 11">Cofactor biosynthesis; riboflavin biosynthesis; 5-amino-6-(D-ribitylamino)uracil from GTP: step 1/4.</text>
</comment>
<keyword evidence="14" id="KW-1185">Reference proteome</keyword>
<dbReference type="SUPFAM" id="SSF142695">
    <property type="entry name" value="RibA-like"/>
    <property type="match status" value="1"/>
</dbReference>
<reference evidence="14" key="1">
    <citation type="submission" date="2016-10" db="EMBL/GenBank/DDBJ databases">
        <authorList>
            <person name="Varghese N."/>
            <person name="Submissions S."/>
        </authorList>
    </citation>
    <scope>NUCLEOTIDE SEQUENCE [LARGE SCALE GENOMIC DNA]</scope>
    <source>
        <strain evidence="14">ATCC 25963</strain>
    </source>
</reference>
<feature type="domain" description="GTP cyclohydrolase II" evidence="12">
    <location>
        <begin position="40"/>
        <end position="201"/>
    </location>
</feature>
<keyword evidence="5 11" id="KW-0547">Nucleotide-binding</keyword>
<dbReference type="GO" id="GO:0009231">
    <property type="term" value="P:riboflavin biosynthetic process"/>
    <property type="evidence" value="ECO:0007669"/>
    <property type="project" value="UniProtKB-UniRule"/>
</dbReference>
<evidence type="ECO:0000256" key="3">
    <source>
        <dbReference type="ARBA" id="ARBA00022619"/>
    </source>
</evidence>
<feature type="binding site" evidence="11">
    <location>
        <begin position="82"/>
        <end position="86"/>
    </location>
    <ligand>
        <name>GTP</name>
        <dbReference type="ChEBI" id="CHEBI:37565"/>
    </ligand>
</feature>
<comment type="catalytic activity">
    <reaction evidence="10 11">
        <text>GTP + 4 H2O = 2,5-diamino-6-hydroxy-4-(5-phosphoribosylamino)-pyrimidine + formate + 2 phosphate + 3 H(+)</text>
        <dbReference type="Rhea" id="RHEA:23704"/>
        <dbReference type="ChEBI" id="CHEBI:15377"/>
        <dbReference type="ChEBI" id="CHEBI:15378"/>
        <dbReference type="ChEBI" id="CHEBI:15740"/>
        <dbReference type="ChEBI" id="CHEBI:37565"/>
        <dbReference type="ChEBI" id="CHEBI:43474"/>
        <dbReference type="ChEBI" id="CHEBI:58614"/>
        <dbReference type="EC" id="3.5.4.25"/>
    </reaction>
</comment>
<dbReference type="PANTHER" id="PTHR21327:SF18">
    <property type="entry name" value="3,4-DIHYDROXY-2-BUTANONE 4-PHOSPHATE SYNTHASE"/>
    <property type="match status" value="1"/>
</dbReference>
<comment type="similarity">
    <text evidence="2">In the N-terminal section; belongs to the DHBP synthase family.</text>
</comment>
<dbReference type="GO" id="GO:0008686">
    <property type="term" value="F:3,4-dihydroxy-2-butanone-4-phosphate synthase activity"/>
    <property type="evidence" value="ECO:0007669"/>
    <property type="project" value="TreeGrafter"/>
</dbReference>
<feature type="binding site" evidence="11">
    <location>
        <position position="87"/>
    </location>
    <ligand>
        <name>Zn(2+)</name>
        <dbReference type="ChEBI" id="CHEBI:29105"/>
        <note>catalytic</note>
    </ligand>
</feature>
<evidence type="ECO:0000256" key="6">
    <source>
        <dbReference type="ARBA" id="ARBA00022801"/>
    </source>
</evidence>
<dbReference type="Proteomes" id="UP000199400">
    <property type="component" value="Unassembled WGS sequence"/>
</dbReference>
<dbReference type="GO" id="GO:0005525">
    <property type="term" value="F:GTP binding"/>
    <property type="evidence" value="ECO:0007669"/>
    <property type="project" value="UniProtKB-KW"/>
</dbReference>
<evidence type="ECO:0000313" key="14">
    <source>
        <dbReference type="Proteomes" id="UP000199400"/>
    </source>
</evidence>
<keyword evidence="8 11" id="KW-0342">GTP-binding</keyword>
<dbReference type="InterPro" id="IPR000926">
    <property type="entry name" value="RibA"/>
</dbReference>
<dbReference type="InterPro" id="IPR032677">
    <property type="entry name" value="GTP_cyclohydro_II"/>
</dbReference>
<dbReference type="STRING" id="54.SAMN02745121_08673"/>
<dbReference type="EMBL" id="FOMX01000065">
    <property type="protein sequence ID" value="SFF40934.1"/>
    <property type="molecule type" value="Genomic_DNA"/>
</dbReference>
<comment type="function">
    <text evidence="9 11">Catalyzes the conversion of GTP to 2,5-diamino-6-ribosylamino-4(3H)-pyrimidinone 5'-phosphate (DARP), formate and pyrophosphate.</text>
</comment>
<protein>
    <recommendedName>
        <fullName evidence="11">GTP cyclohydrolase-2</fullName>
        <ecNumber evidence="11">3.5.4.25</ecNumber>
    </recommendedName>
    <alternativeName>
        <fullName evidence="11">GTP cyclohydrolase II</fullName>
    </alternativeName>
</protein>
<comment type="similarity">
    <text evidence="11">Belongs to the GTP cyclohydrolase II family.</text>
</comment>
<dbReference type="EC" id="3.5.4.25" evidence="11"/>
<dbReference type="PANTHER" id="PTHR21327">
    <property type="entry name" value="GTP CYCLOHYDROLASE II-RELATED"/>
    <property type="match status" value="1"/>
</dbReference>
<feature type="active site" description="Nucleophile" evidence="11">
    <location>
        <position position="161"/>
    </location>
</feature>